<accession>A0A2S2C206</accession>
<dbReference type="InterPro" id="IPR039422">
    <property type="entry name" value="MarR/SlyA-like"/>
</dbReference>
<dbReference type="OrthoDB" id="3573114at2"/>
<dbReference type="PROSITE" id="PS01117">
    <property type="entry name" value="HTH_MARR_1"/>
    <property type="match status" value="1"/>
</dbReference>
<keyword evidence="3" id="KW-0804">Transcription</keyword>
<dbReference type="AlphaFoldDB" id="A0A2S2C206"/>
<dbReference type="SUPFAM" id="SSF46785">
    <property type="entry name" value="Winged helix' DNA-binding domain"/>
    <property type="match status" value="1"/>
</dbReference>
<dbReference type="KEGG" id="roz:CBI38_28560"/>
<dbReference type="Gene3D" id="1.10.10.10">
    <property type="entry name" value="Winged helix-like DNA-binding domain superfamily/Winged helix DNA-binding domain"/>
    <property type="match status" value="1"/>
</dbReference>
<evidence type="ECO:0000313" key="6">
    <source>
        <dbReference type="Proteomes" id="UP000245711"/>
    </source>
</evidence>
<evidence type="ECO:0000256" key="3">
    <source>
        <dbReference type="ARBA" id="ARBA00023163"/>
    </source>
</evidence>
<organism evidence="5 6">
    <name type="scientific">Rhodococcus oxybenzonivorans</name>
    <dbReference type="NCBI Taxonomy" id="1990687"/>
    <lineage>
        <taxon>Bacteria</taxon>
        <taxon>Bacillati</taxon>
        <taxon>Actinomycetota</taxon>
        <taxon>Actinomycetes</taxon>
        <taxon>Mycobacteriales</taxon>
        <taxon>Nocardiaceae</taxon>
        <taxon>Rhodococcus</taxon>
    </lineage>
</organism>
<sequence length="176" mass="19169">MPRRVTQHSPKTRPATGTVTGTVETVDAITDAMLTASRLLVSLSARSIASVDDSITIPQFRVLVVLETHGPINLASLAQNLDVQPSTATRMVDRLVFADLITREASPHSRRELMVGLTRRGAAVVREVTTRRRREIAAVVEKMPPTTRVGLVRALKAFTAAGAEPDAQTSLDMYWV</sequence>
<evidence type="ECO:0000259" key="4">
    <source>
        <dbReference type="PROSITE" id="PS50995"/>
    </source>
</evidence>
<feature type="domain" description="HTH marR-type" evidence="4">
    <location>
        <begin position="26"/>
        <end position="160"/>
    </location>
</feature>
<keyword evidence="2" id="KW-0238">DNA-binding</keyword>
<dbReference type="GO" id="GO:0006950">
    <property type="term" value="P:response to stress"/>
    <property type="evidence" value="ECO:0007669"/>
    <property type="project" value="TreeGrafter"/>
</dbReference>
<dbReference type="GO" id="GO:0003700">
    <property type="term" value="F:DNA-binding transcription factor activity"/>
    <property type="evidence" value="ECO:0007669"/>
    <property type="project" value="InterPro"/>
</dbReference>
<dbReference type="InterPro" id="IPR036388">
    <property type="entry name" value="WH-like_DNA-bd_sf"/>
</dbReference>
<name>A0A2S2C206_9NOCA</name>
<dbReference type="Proteomes" id="UP000245711">
    <property type="component" value="Chromosome"/>
</dbReference>
<evidence type="ECO:0000313" key="5">
    <source>
        <dbReference type="EMBL" id="AWK74926.1"/>
    </source>
</evidence>
<dbReference type="InterPro" id="IPR036390">
    <property type="entry name" value="WH_DNA-bd_sf"/>
</dbReference>
<dbReference type="PROSITE" id="PS50995">
    <property type="entry name" value="HTH_MARR_2"/>
    <property type="match status" value="1"/>
</dbReference>
<gene>
    <name evidence="5" type="ORF">CBI38_28560</name>
</gene>
<evidence type="ECO:0000256" key="2">
    <source>
        <dbReference type="ARBA" id="ARBA00023125"/>
    </source>
</evidence>
<dbReference type="InterPro" id="IPR000835">
    <property type="entry name" value="HTH_MarR-typ"/>
</dbReference>
<keyword evidence="1" id="KW-0805">Transcription regulation</keyword>
<keyword evidence="6" id="KW-1185">Reference proteome</keyword>
<reference evidence="5 6" key="1">
    <citation type="submission" date="2017-05" db="EMBL/GenBank/DDBJ databases">
        <title>Isolation of Rhodococcus sp. S2-17 biodegrading of BP-3.</title>
        <authorList>
            <person name="Lee Y."/>
            <person name="Kim K.H."/>
            <person name="Chun B.H."/>
            <person name="Jung H.S."/>
            <person name="Jeon C.O."/>
        </authorList>
    </citation>
    <scope>NUCLEOTIDE SEQUENCE [LARGE SCALE GENOMIC DNA]</scope>
    <source>
        <strain evidence="5 6">S2-17</strain>
    </source>
</reference>
<dbReference type="PANTHER" id="PTHR33164">
    <property type="entry name" value="TRANSCRIPTIONAL REGULATOR, MARR FAMILY"/>
    <property type="match status" value="1"/>
</dbReference>
<dbReference type="Pfam" id="PF01047">
    <property type="entry name" value="MarR"/>
    <property type="match status" value="1"/>
</dbReference>
<dbReference type="GO" id="GO:0003677">
    <property type="term" value="F:DNA binding"/>
    <property type="evidence" value="ECO:0007669"/>
    <property type="project" value="UniProtKB-KW"/>
</dbReference>
<protein>
    <submittedName>
        <fullName evidence="5">MarR family transcriptional regulator</fullName>
    </submittedName>
</protein>
<dbReference type="InterPro" id="IPR023187">
    <property type="entry name" value="Tscrpt_reg_MarR-type_CS"/>
</dbReference>
<dbReference type="EMBL" id="CP021354">
    <property type="protein sequence ID" value="AWK74926.1"/>
    <property type="molecule type" value="Genomic_DNA"/>
</dbReference>
<proteinExistence type="predicted"/>
<evidence type="ECO:0000256" key="1">
    <source>
        <dbReference type="ARBA" id="ARBA00023015"/>
    </source>
</evidence>
<dbReference type="SMART" id="SM00347">
    <property type="entry name" value="HTH_MARR"/>
    <property type="match status" value="1"/>
</dbReference>
<dbReference type="PANTHER" id="PTHR33164:SF94">
    <property type="entry name" value="TRANSCRIPTIONAL REGULATORY PROTEIN-RELATED"/>
    <property type="match status" value="1"/>
</dbReference>